<dbReference type="PROSITE" id="PS01124">
    <property type="entry name" value="HTH_ARAC_FAMILY_2"/>
    <property type="match status" value="1"/>
</dbReference>
<organism evidence="5 6">
    <name type="scientific">Kiritimatiella glycovorans</name>
    <dbReference type="NCBI Taxonomy" id="1307763"/>
    <lineage>
        <taxon>Bacteria</taxon>
        <taxon>Pseudomonadati</taxon>
        <taxon>Kiritimatiellota</taxon>
        <taxon>Kiritimatiellia</taxon>
        <taxon>Kiritimatiellales</taxon>
        <taxon>Kiritimatiellaceae</taxon>
        <taxon>Kiritimatiella</taxon>
    </lineage>
</organism>
<reference evidence="6" key="1">
    <citation type="submission" date="2015-02" db="EMBL/GenBank/DDBJ databases">
        <title>Description and complete genome sequence of the first cultured representative of the subdivision 5 of the Verrucomicrobia phylum.</title>
        <authorList>
            <person name="Spring S."/>
            <person name="Bunk B."/>
            <person name="Sproer C."/>
            <person name="Klenk H.-P."/>
        </authorList>
    </citation>
    <scope>NUCLEOTIDE SEQUENCE [LARGE SCALE GENOMIC DNA]</scope>
    <source>
        <strain evidence="6">L21-Fru-AB</strain>
    </source>
</reference>
<evidence type="ECO:0000256" key="3">
    <source>
        <dbReference type="ARBA" id="ARBA00023163"/>
    </source>
</evidence>
<dbReference type="STRING" id="1307763.L21SP4_02434"/>
<keyword evidence="6" id="KW-1185">Reference proteome</keyword>
<gene>
    <name evidence="5" type="ORF">L21SP4_02434</name>
</gene>
<dbReference type="Proteomes" id="UP000035268">
    <property type="component" value="Chromosome"/>
</dbReference>
<keyword evidence="2" id="KW-0238">DNA-binding</keyword>
<dbReference type="Pfam" id="PF12833">
    <property type="entry name" value="HTH_18"/>
    <property type="match status" value="1"/>
</dbReference>
<keyword evidence="3" id="KW-0804">Transcription</keyword>
<name>A0A0G3END5_9BACT</name>
<dbReference type="SMART" id="SM00342">
    <property type="entry name" value="HTH_ARAC"/>
    <property type="match status" value="1"/>
</dbReference>
<accession>A0A0G3END5</accession>
<sequence length="399" mass="46608">MNLLSNHLIRTVIRSYRERYGIRPRILDTEGRILNAGKSDEVNSLPVLIKGRHDAIREAVRWGEAYTFFLMPGVLSWVVPIVHRESLHGALTGGEVVTEEDFDLAAAVNYLTEAGCERAAAQRYTDALPVWPHERPREAADYLYQLLYDHTRLRPLLLRRNNENARQQRQIAEEIQQRKVAQNRIYPFDQEQMLLSLIRVGDKAGARKLLNKMLAAMFLYSPKVYVVQARAIEMLGYLVRTAIEDSPMLRPLLENHRHWIEEILEADDFERLCEVLRNALDEFMNRIYLQGYNRSNAKVREIMNYLAEHYTEPISLDDVAQAVNLSRFRAAHLVKEVTGKTILQHVKRMRVQKARELLDQSERNYADIAYELGFSDQSYFIKQFRELTGTTPARYRHRR</sequence>
<dbReference type="Pfam" id="PF10114">
    <property type="entry name" value="PocR"/>
    <property type="match status" value="1"/>
</dbReference>
<dbReference type="GO" id="GO:0003700">
    <property type="term" value="F:DNA-binding transcription factor activity"/>
    <property type="evidence" value="ECO:0007669"/>
    <property type="project" value="InterPro"/>
</dbReference>
<dbReference type="PANTHER" id="PTHR43280">
    <property type="entry name" value="ARAC-FAMILY TRANSCRIPTIONAL REGULATOR"/>
    <property type="match status" value="1"/>
</dbReference>
<proteinExistence type="predicted"/>
<dbReference type="PANTHER" id="PTHR43280:SF28">
    <property type="entry name" value="HTH-TYPE TRANSCRIPTIONAL ACTIVATOR RHAS"/>
    <property type="match status" value="1"/>
</dbReference>
<protein>
    <submittedName>
        <fullName evidence="5">AraC family transcriptional regulator</fullName>
    </submittedName>
</protein>
<keyword evidence="1" id="KW-0805">Transcription regulation</keyword>
<dbReference type="OrthoDB" id="9779969at2"/>
<dbReference type="GO" id="GO:0043565">
    <property type="term" value="F:sequence-specific DNA binding"/>
    <property type="evidence" value="ECO:0007669"/>
    <property type="project" value="InterPro"/>
</dbReference>
<evidence type="ECO:0000313" key="6">
    <source>
        <dbReference type="Proteomes" id="UP000035268"/>
    </source>
</evidence>
<dbReference type="PRINTS" id="PR00032">
    <property type="entry name" value="HTHARAC"/>
</dbReference>
<feature type="domain" description="HTH araC/xylS-type" evidence="4">
    <location>
        <begin position="300"/>
        <end position="398"/>
    </location>
</feature>
<evidence type="ECO:0000259" key="4">
    <source>
        <dbReference type="PROSITE" id="PS01124"/>
    </source>
</evidence>
<evidence type="ECO:0000313" key="5">
    <source>
        <dbReference type="EMBL" id="AKJ65659.1"/>
    </source>
</evidence>
<dbReference type="EMBL" id="CP010904">
    <property type="protein sequence ID" value="AKJ65659.1"/>
    <property type="molecule type" value="Genomic_DNA"/>
</dbReference>
<dbReference type="RefSeq" id="WP_052882860.1">
    <property type="nucleotide sequence ID" value="NZ_CP010904.1"/>
</dbReference>
<dbReference type="SUPFAM" id="SSF46689">
    <property type="entry name" value="Homeodomain-like"/>
    <property type="match status" value="2"/>
</dbReference>
<dbReference type="AlphaFoldDB" id="A0A0G3END5"/>
<evidence type="ECO:0000256" key="2">
    <source>
        <dbReference type="ARBA" id="ARBA00023125"/>
    </source>
</evidence>
<dbReference type="InterPro" id="IPR018771">
    <property type="entry name" value="PocR_dom"/>
</dbReference>
<dbReference type="InterPro" id="IPR020449">
    <property type="entry name" value="Tscrpt_reg_AraC-type_HTH"/>
</dbReference>
<dbReference type="KEGG" id="vbl:L21SP4_02434"/>
<dbReference type="Gene3D" id="1.10.10.60">
    <property type="entry name" value="Homeodomain-like"/>
    <property type="match status" value="1"/>
</dbReference>
<dbReference type="InterPro" id="IPR018060">
    <property type="entry name" value="HTH_AraC"/>
</dbReference>
<dbReference type="InterPro" id="IPR009057">
    <property type="entry name" value="Homeodomain-like_sf"/>
</dbReference>
<evidence type="ECO:0000256" key="1">
    <source>
        <dbReference type="ARBA" id="ARBA00023015"/>
    </source>
</evidence>
<reference evidence="5 6" key="2">
    <citation type="journal article" date="2016" name="ISME J.">
        <title>Characterization of the first cultured representative of Verrucomicrobia subdivision 5 indicates the proposal of a novel phylum.</title>
        <authorList>
            <person name="Spring S."/>
            <person name="Bunk B."/>
            <person name="Sproer C."/>
            <person name="Schumann P."/>
            <person name="Rohde M."/>
            <person name="Tindall B.J."/>
            <person name="Klenk H.P."/>
        </authorList>
    </citation>
    <scope>NUCLEOTIDE SEQUENCE [LARGE SCALE GENOMIC DNA]</scope>
    <source>
        <strain evidence="5 6">L21-Fru-AB</strain>
    </source>
</reference>